<dbReference type="Proteomes" id="UP001258315">
    <property type="component" value="Unassembled WGS sequence"/>
</dbReference>
<feature type="domain" description="ABC3 transporter permease C-terminal" evidence="7">
    <location>
        <begin position="669"/>
        <end position="782"/>
    </location>
</feature>
<feature type="transmembrane region" description="Helical" evidence="6">
    <location>
        <begin position="752"/>
        <end position="772"/>
    </location>
</feature>
<reference evidence="10" key="1">
    <citation type="submission" date="2023-07" db="EMBL/GenBank/DDBJ databases">
        <title>Functional and genomic diversity of the sorghum phyllosphere microbiome.</title>
        <authorList>
            <person name="Shade A."/>
        </authorList>
    </citation>
    <scope>NUCLEOTIDE SEQUENCE [LARGE SCALE GENOMIC DNA]</scope>
    <source>
        <strain evidence="10">SORGH_AS_0422</strain>
    </source>
</reference>
<feature type="transmembrane region" description="Helical" evidence="6">
    <location>
        <begin position="326"/>
        <end position="353"/>
    </location>
</feature>
<evidence type="ECO:0000256" key="3">
    <source>
        <dbReference type="ARBA" id="ARBA00022692"/>
    </source>
</evidence>
<evidence type="ECO:0000313" key="9">
    <source>
        <dbReference type="EMBL" id="MDT3401658.1"/>
    </source>
</evidence>
<evidence type="ECO:0000256" key="6">
    <source>
        <dbReference type="SAM" id="Phobius"/>
    </source>
</evidence>
<feature type="transmembrane region" description="Helical" evidence="6">
    <location>
        <begin position="421"/>
        <end position="440"/>
    </location>
</feature>
<proteinExistence type="predicted"/>
<evidence type="ECO:0000313" key="10">
    <source>
        <dbReference type="Proteomes" id="UP001258315"/>
    </source>
</evidence>
<keyword evidence="10" id="KW-1185">Reference proteome</keyword>
<evidence type="ECO:0000259" key="7">
    <source>
        <dbReference type="Pfam" id="PF02687"/>
    </source>
</evidence>
<feature type="transmembrane region" description="Helical" evidence="6">
    <location>
        <begin position="373"/>
        <end position="396"/>
    </location>
</feature>
<dbReference type="Pfam" id="PF12704">
    <property type="entry name" value="MacB_PCD"/>
    <property type="match status" value="2"/>
</dbReference>
<feature type="transmembrane region" description="Helical" evidence="6">
    <location>
        <begin position="666"/>
        <end position="691"/>
    </location>
</feature>
<evidence type="ECO:0000256" key="1">
    <source>
        <dbReference type="ARBA" id="ARBA00004651"/>
    </source>
</evidence>
<evidence type="ECO:0000256" key="4">
    <source>
        <dbReference type="ARBA" id="ARBA00022989"/>
    </source>
</evidence>
<keyword evidence="3 6" id="KW-0812">Transmembrane</keyword>
<evidence type="ECO:0000256" key="5">
    <source>
        <dbReference type="ARBA" id="ARBA00023136"/>
    </source>
</evidence>
<feature type="transmembrane region" description="Helical" evidence="6">
    <location>
        <begin position="21"/>
        <end position="41"/>
    </location>
</feature>
<evidence type="ECO:0000256" key="2">
    <source>
        <dbReference type="ARBA" id="ARBA00022475"/>
    </source>
</evidence>
<accession>A0ABU3GPE6</accession>
<feature type="transmembrane region" description="Helical" evidence="6">
    <location>
        <begin position="718"/>
        <end position="737"/>
    </location>
</feature>
<feature type="domain" description="ABC3 transporter permease C-terminal" evidence="7">
    <location>
        <begin position="285"/>
        <end position="399"/>
    </location>
</feature>
<dbReference type="InterPro" id="IPR003838">
    <property type="entry name" value="ABC3_permease_C"/>
</dbReference>
<dbReference type="InterPro" id="IPR050250">
    <property type="entry name" value="Macrolide_Exporter_MacB"/>
</dbReference>
<dbReference type="InterPro" id="IPR025857">
    <property type="entry name" value="MacB_PCD"/>
</dbReference>
<name>A0ABU3GPE6_9SPHI</name>
<comment type="caution">
    <text evidence="9">The sequence shown here is derived from an EMBL/GenBank/DDBJ whole genome shotgun (WGS) entry which is preliminary data.</text>
</comment>
<gene>
    <name evidence="9" type="ORF">QE417_000730</name>
</gene>
<dbReference type="Pfam" id="PF02687">
    <property type="entry name" value="FtsX"/>
    <property type="match status" value="2"/>
</dbReference>
<dbReference type="PANTHER" id="PTHR30572:SF18">
    <property type="entry name" value="ABC-TYPE MACROLIDE FAMILY EXPORT SYSTEM PERMEASE COMPONENT 2"/>
    <property type="match status" value="1"/>
</dbReference>
<evidence type="ECO:0000259" key="8">
    <source>
        <dbReference type="Pfam" id="PF12704"/>
    </source>
</evidence>
<sequence>MLKNYIKIAWRSLLNSKGFSFINITGLAIGMTAAMLIGLWIKHELGFDRFHERIDNLYIAYNKSVFDGELSCWSTTPAALGPALKQEFPEVKYSVRVDYTDTHLISYSEKKLEANGFDADADFLKMFSFPLLAGDVVSALNSPYKIIITEGFAKKMFGSSAKAMGKIIKYDNKYDLTVSGVLKNFPSNTRFNCDYITPWSLFRVQFSADEQNWGNNSYRTFIELKPNADLNKVNKKIKNITIRHTNGGEDNQVFLHPFGDYYLHNTFKNGIPTGGRADVVKLFAIVAGFILLIACINFMNLSTARSEKRAKEVGIRKAMGALKQSLVGQFLLESIIISFIAGVFALVLTGFALPYFNMLVSLELNISYADPAFWMVLSGFILFTGILAGCYPAFYLSSFKPVQVLKGTFVAVSAVVTPRKLLVITQFTFAVVMIISTIVIRRQIQYAQDRDSGYEKNNLLYSYFTGDIEKNQELIKRELLASGAARVVSVTSGSFVSSSANSWGLNWAGKPAGAKIVFDQMATKGNFAKVLDVKLVQGRDINPELFPTDSTACLLNESAAKIINAKNPIGQIIDKDFIKWHVVGVIKDFIWGSPYEPIEPMVIMGPAQKWSNVINIRLNKNQPLNTSLKIIESVFKKYNPSFPFNPLFVDKDYQYKFREQVRTANLAGAFAILTIIISCLGLFGLAAYMAASRTKEIGVRKVLGASVLSITTLLSKDFLKLVLASIIIATPIAWYAMNHWLRDYAYRIEVEWWIFALAGLGAIIIALLTVSFQSIKAAIANPVKSLRSE</sequence>
<feature type="domain" description="MacB-like periplasmic core" evidence="8">
    <location>
        <begin position="20"/>
        <end position="239"/>
    </location>
</feature>
<dbReference type="EMBL" id="JAVLVU010000001">
    <property type="protein sequence ID" value="MDT3401658.1"/>
    <property type="molecule type" value="Genomic_DNA"/>
</dbReference>
<protein>
    <submittedName>
        <fullName evidence="9">ABC transport system permease protein</fullName>
    </submittedName>
</protein>
<keyword evidence="5 6" id="KW-0472">Membrane</keyword>
<keyword evidence="4 6" id="KW-1133">Transmembrane helix</keyword>
<dbReference type="PANTHER" id="PTHR30572">
    <property type="entry name" value="MEMBRANE COMPONENT OF TRANSPORTER-RELATED"/>
    <property type="match status" value="1"/>
</dbReference>
<comment type="subcellular location">
    <subcellularLocation>
        <location evidence="1">Cell membrane</location>
        <topology evidence="1">Multi-pass membrane protein</topology>
    </subcellularLocation>
</comment>
<feature type="transmembrane region" description="Helical" evidence="6">
    <location>
        <begin position="282"/>
        <end position="301"/>
    </location>
</feature>
<organism evidence="9 10">
    <name type="scientific">Mucilaginibacter terrae</name>
    <dbReference type="NCBI Taxonomy" id="1955052"/>
    <lineage>
        <taxon>Bacteria</taxon>
        <taxon>Pseudomonadati</taxon>
        <taxon>Bacteroidota</taxon>
        <taxon>Sphingobacteriia</taxon>
        <taxon>Sphingobacteriales</taxon>
        <taxon>Sphingobacteriaceae</taxon>
        <taxon>Mucilaginibacter</taxon>
    </lineage>
</organism>
<keyword evidence="2" id="KW-1003">Cell membrane</keyword>
<feature type="domain" description="MacB-like periplasmic core" evidence="8">
    <location>
        <begin position="476"/>
        <end position="619"/>
    </location>
</feature>
<dbReference type="RefSeq" id="WP_311947565.1">
    <property type="nucleotide sequence ID" value="NZ_JAVLVU010000001.1"/>
</dbReference>